<proteinExistence type="predicted"/>
<dbReference type="AlphaFoldDB" id="A0A9Q3DWZ9"/>
<comment type="caution">
    <text evidence="1">The sequence shown here is derived from an EMBL/GenBank/DDBJ whole genome shotgun (WGS) entry which is preliminary data.</text>
</comment>
<dbReference type="EMBL" id="AVOT02022537">
    <property type="protein sequence ID" value="MBW0512011.1"/>
    <property type="molecule type" value="Genomic_DNA"/>
</dbReference>
<protein>
    <submittedName>
        <fullName evidence="1">Uncharacterized protein</fullName>
    </submittedName>
</protein>
<evidence type="ECO:0000313" key="1">
    <source>
        <dbReference type="EMBL" id="MBW0512011.1"/>
    </source>
</evidence>
<gene>
    <name evidence="1" type="ORF">O181_051726</name>
</gene>
<sequence length="151" mass="16518">MNWLLHPRLILSNPYHDYTPTPPSRCDSNTSPPMLALITPSASTPHMLPRHPQDIPPTPPSTLLTPHPYTLSVPSGHASNIASPSPPSSLLTLPHPRCSQGSLKIYLLCLLQLASSLRSCSFLPTCLQRCSHSSLILKATYHPYAPETLSR</sequence>
<name>A0A9Q3DWZ9_9BASI</name>
<evidence type="ECO:0000313" key="2">
    <source>
        <dbReference type="Proteomes" id="UP000765509"/>
    </source>
</evidence>
<organism evidence="1 2">
    <name type="scientific">Austropuccinia psidii MF-1</name>
    <dbReference type="NCBI Taxonomy" id="1389203"/>
    <lineage>
        <taxon>Eukaryota</taxon>
        <taxon>Fungi</taxon>
        <taxon>Dikarya</taxon>
        <taxon>Basidiomycota</taxon>
        <taxon>Pucciniomycotina</taxon>
        <taxon>Pucciniomycetes</taxon>
        <taxon>Pucciniales</taxon>
        <taxon>Sphaerophragmiaceae</taxon>
        <taxon>Austropuccinia</taxon>
    </lineage>
</organism>
<dbReference type="Proteomes" id="UP000765509">
    <property type="component" value="Unassembled WGS sequence"/>
</dbReference>
<reference evidence="1" key="1">
    <citation type="submission" date="2021-03" db="EMBL/GenBank/DDBJ databases">
        <title>Draft genome sequence of rust myrtle Austropuccinia psidii MF-1, a brazilian biotype.</title>
        <authorList>
            <person name="Quecine M.C."/>
            <person name="Pachon D.M.R."/>
            <person name="Bonatelli M.L."/>
            <person name="Correr F.H."/>
            <person name="Franceschini L.M."/>
            <person name="Leite T.F."/>
            <person name="Margarido G.R.A."/>
            <person name="Almeida C.A."/>
            <person name="Ferrarezi J.A."/>
            <person name="Labate C.A."/>
        </authorList>
    </citation>
    <scope>NUCLEOTIDE SEQUENCE</scope>
    <source>
        <strain evidence="1">MF-1</strain>
    </source>
</reference>
<accession>A0A9Q3DWZ9</accession>
<keyword evidence="2" id="KW-1185">Reference proteome</keyword>